<feature type="domain" description="WAP" evidence="2">
    <location>
        <begin position="90"/>
        <end position="142"/>
    </location>
</feature>
<evidence type="ECO:0000313" key="3">
    <source>
        <dbReference type="EMBL" id="CAE0752912.1"/>
    </source>
</evidence>
<dbReference type="Pfam" id="PF00095">
    <property type="entry name" value="WAP"/>
    <property type="match status" value="1"/>
</dbReference>
<dbReference type="EMBL" id="HBIZ01009379">
    <property type="protein sequence ID" value="CAE0752912.1"/>
    <property type="molecule type" value="Transcribed_RNA"/>
</dbReference>
<dbReference type="GO" id="GO:0030414">
    <property type="term" value="F:peptidase inhibitor activity"/>
    <property type="evidence" value="ECO:0007669"/>
    <property type="project" value="InterPro"/>
</dbReference>
<evidence type="ECO:0000256" key="1">
    <source>
        <dbReference type="SAM" id="MobiDB-lite"/>
    </source>
</evidence>
<reference evidence="3" key="1">
    <citation type="submission" date="2021-01" db="EMBL/GenBank/DDBJ databases">
        <authorList>
            <person name="Corre E."/>
            <person name="Pelletier E."/>
            <person name="Niang G."/>
            <person name="Scheremetjew M."/>
            <person name="Finn R."/>
            <person name="Kale V."/>
            <person name="Holt S."/>
            <person name="Cochrane G."/>
            <person name="Meng A."/>
            <person name="Brown T."/>
            <person name="Cohen L."/>
        </authorList>
    </citation>
    <scope>NUCLEOTIDE SEQUENCE</scope>
    <source>
        <strain evidence="3">CCMP645</strain>
    </source>
</reference>
<proteinExistence type="predicted"/>
<evidence type="ECO:0000259" key="2">
    <source>
        <dbReference type="PROSITE" id="PS51390"/>
    </source>
</evidence>
<dbReference type="GO" id="GO:0005576">
    <property type="term" value="C:extracellular region"/>
    <property type="evidence" value="ECO:0007669"/>
    <property type="project" value="InterPro"/>
</dbReference>
<gene>
    <name evidence="3" type="ORF">PCAR00345_LOCUS5499</name>
</gene>
<dbReference type="Gene3D" id="4.10.75.10">
    <property type="entry name" value="Elafin-like"/>
    <property type="match status" value="1"/>
</dbReference>
<dbReference type="AlphaFoldDB" id="A0A7S4EUH7"/>
<dbReference type="InterPro" id="IPR036645">
    <property type="entry name" value="Elafin-like_sf"/>
</dbReference>
<dbReference type="SUPFAM" id="SSF57256">
    <property type="entry name" value="Elafin-like"/>
    <property type="match status" value="1"/>
</dbReference>
<sequence length="176" mass="18607">MRFAMRFAARYHSNLNSSRSAASKRKMPDGRLARRAICACVWTIMIAAATCHSHQVASLVLSTENEPTPPTEVVAETPPTTEASTASEYNVTHLGACPSKPQDGAAISGIDLCEKACEFDGECADGEKCCTLGCSRTCQMAVIPALQFNLQGIVFVGMLVCGWAIACGTSGQRAAT</sequence>
<dbReference type="InterPro" id="IPR008197">
    <property type="entry name" value="WAP_dom"/>
</dbReference>
<name>A0A7S4EUH7_CHRCT</name>
<feature type="region of interest" description="Disordered" evidence="1">
    <location>
        <begin position="63"/>
        <end position="82"/>
    </location>
</feature>
<protein>
    <recommendedName>
        <fullName evidence="2">WAP domain-containing protein</fullName>
    </recommendedName>
</protein>
<accession>A0A7S4EUH7</accession>
<organism evidence="3">
    <name type="scientific">Chrysotila carterae</name>
    <name type="common">Marine alga</name>
    <name type="synonym">Syracosphaera carterae</name>
    <dbReference type="NCBI Taxonomy" id="13221"/>
    <lineage>
        <taxon>Eukaryota</taxon>
        <taxon>Haptista</taxon>
        <taxon>Haptophyta</taxon>
        <taxon>Prymnesiophyceae</taxon>
        <taxon>Isochrysidales</taxon>
        <taxon>Isochrysidaceae</taxon>
        <taxon>Chrysotila</taxon>
    </lineage>
</organism>
<dbReference type="PROSITE" id="PS51390">
    <property type="entry name" value="WAP"/>
    <property type="match status" value="1"/>
</dbReference>